<evidence type="ECO:0000259" key="1">
    <source>
        <dbReference type="Pfam" id="PF01425"/>
    </source>
</evidence>
<feature type="domain" description="Amidase" evidence="1">
    <location>
        <begin position="94"/>
        <end position="137"/>
    </location>
</feature>
<evidence type="ECO:0000313" key="3">
    <source>
        <dbReference type="Proteomes" id="UP000028525"/>
    </source>
</evidence>
<dbReference type="InterPro" id="IPR023631">
    <property type="entry name" value="Amidase_dom"/>
</dbReference>
<dbReference type="Proteomes" id="UP000028525">
    <property type="component" value="Unassembled WGS sequence"/>
</dbReference>
<proteinExistence type="predicted"/>
<dbReference type="STRING" id="29354.IO98_21540"/>
<name>A0A084JDW8_9FIRM</name>
<gene>
    <name evidence="2" type="ORF">IO98_21540</name>
</gene>
<dbReference type="InterPro" id="IPR036928">
    <property type="entry name" value="AS_sf"/>
</dbReference>
<organism evidence="2 3">
    <name type="scientific">Lacrimispora celerecrescens</name>
    <dbReference type="NCBI Taxonomy" id="29354"/>
    <lineage>
        <taxon>Bacteria</taxon>
        <taxon>Bacillati</taxon>
        <taxon>Bacillota</taxon>
        <taxon>Clostridia</taxon>
        <taxon>Lachnospirales</taxon>
        <taxon>Lachnospiraceae</taxon>
        <taxon>Lacrimispora</taxon>
    </lineage>
</organism>
<comment type="caution">
    <text evidence="2">The sequence shown here is derived from an EMBL/GenBank/DDBJ whole genome shotgun (WGS) entry which is preliminary data.</text>
</comment>
<dbReference type="SUPFAM" id="SSF75304">
    <property type="entry name" value="Amidase signature (AS) enzymes"/>
    <property type="match status" value="1"/>
</dbReference>
<accession>A0A084JDW8</accession>
<sequence length="329" mass="36410">MDMERLETYAKKTFLALKNPYCTVNQVNPRVIDLVAPSLEKHGFAWYTGVKDTSVIPGELKERLNENGFLFHTADKMALGGRAVDLQLINPITGKWMTGSSSGTALNVFYGINDAGIGTDGGGSVLAPAAALNLYGFISPLIEQEHMKQYAKTSTDGIVFSPSLGTITRDLKTLEQVLNPLLGINLKEESMNWEDGLEWKEVSNENPPDIYGHREPLIQFLNQITGPGTILISKEGPVDVNAMGDSIYGHFDKETETCQARSGKGLMRVVNMCGKSALTIPASKLGCCTLLICESKKEDIEAMFRKARLMVCQRSQLIERYFMNFDMYF</sequence>
<dbReference type="AlphaFoldDB" id="A0A084JDW8"/>
<reference evidence="2 3" key="1">
    <citation type="submission" date="2014-07" db="EMBL/GenBank/DDBJ databases">
        <title>Draft genome of Clostridium celerecrescens 152B isolated from sediments associated with methane hydrate from Krishna Godavari basin.</title>
        <authorList>
            <person name="Honkalas V.S."/>
            <person name="Dabir A.P."/>
            <person name="Arora P."/>
            <person name="Dhakephalkar P.K."/>
        </authorList>
    </citation>
    <scope>NUCLEOTIDE SEQUENCE [LARGE SCALE GENOMIC DNA]</scope>
    <source>
        <strain evidence="2 3">152B</strain>
    </source>
</reference>
<dbReference type="Pfam" id="PF01425">
    <property type="entry name" value="Amidase"/>
    <property type="match status" value="1"/>
</dbReference>
<keyword evidence="3" id="KW-1185">Reference proteome</keyword>
<protein>
    <recommendedName>
        <fullName evidence="1">Amidase domain-containing protein</fullName>
    </recommendedName>
</protein>
<dbReference type="EMBL" id="JPME01000037">
    <property type="protein sequence ID" value="KEZ87152.1"/>
    <property type="molecule type" value="Genomic_DNA"/>
</dbReference>
<evidence type="ECO:0000313" key="2">
    <source>
        <dbReference type="EMBL" id="KEZ87152.1"/>
    </source>
</evidence>
<dbReference type="Gene3D" id="3.90.1300.10">
    <property type="entry name" value="Amidase signature (AS) domain"/>
    <property type="match status" value="1"/>
</dbReference>